<dbReference type="CDD" id="cd00009">
    <property type="entry name" value="AAA"/>
    <property type="match status" value="1"/>
</dbReference>
<dbReference type="InterPro" id="IPR001789">
    <property type="entry name" value="Sig_transdc_resp-reg_receiver"/>
</dbReference>
<feature type="domain" description="Sigma-54 factor interaction" evidence="21">
    <location>
        <begin position="846"/>
        <end position="1072"/>
    </location>
</feature>
<dbReference type="SUPFAM" id="SSF52172">
    <property type="entry name" value="CheY-like"/>
    <property type="match status" value="1"/>
</dbReference>
<evidence type="ECO:0000259" key="23">
    <source>
        <dbReference type="PROSITE" id="PS50110"/>
    </source>
</evidence>
<dbReference type="InterPro" id="IPR003594">
    <property type="entry name" value="HATPase_dom"/>
</dbReference>
<dbReference type="SMART" id="SM00304">
    <property type="entry name" value="HAMP"/>
    <property type="match status" value="1"/>
</dbReference>
<feature type="domain" description="Response regulatory" evidence="23">
    <location>
        <begin position="708"/>
        <end position="824"/>
    </location>
</feature>
<dbReference type="STRING" id="67767.A0A0J7NUX7"/>
<dbReference type="Gene3D" id="3.30.450.20">
    <property type="entry name" value="PAS domain"/>
    <property type="match status" value="1"/>
</dbReference>
<evidence type="ECO:0000256" key="12">
    <source>
        <dbReference type="ARBA" id="ARBA00022989"/>
    </source>
</evidence>
<evidence type="ECO:0000256" key="11">
    <source>
        <dbReference type="ARBA" id="ARBA00022840"/>
    </source>
</evidence>
<comment type="caution">
    <text evidence="25">The sequence shown here is derived from an EMBL/GenBank/DDBJ whole genome shotgun (WGS) entry which is preliminary data.</text>
</comment>
<dbReference type="Pfam" id="PF25601">
    <property type="entry name" value="AAA_lid_14"/>
    <property type="match status" value="1"/>
</dbReference>
<evidence type="ECO:0000256" key="16">
    <source>
        <dbReference type="ARBA" id="ARBA00023136"/>
    </source>
</evidence>
<dbReference type="FunFam" id="3.40.50.300:FF:000006">
    <property type="entry name" value="DNA-binding transcriptional regulator NtrC"/>
    <property type="match status" value="1"/>
</dbReference>
<dbReference type="InterPro" id="IPR027417">
    <property type="entry name" value="P-loop_NTPase"/>
</dbReference>
<evidence type="ECO:0000259" key="22">
    <source>
        <dbReference type="PROSITE" id="PS50109"/>
    </source>
</evidence>
<dbReference type="GO" id="GO:0005634">
    <property type="term" value="C:nucleus"/>
    <property type="evidence" value="ECO:0007669"/>
    <property type="project" value="UniProtKB-SubCell"/>
</dbReference>
<dbReference type="PANTHER" id="PTHR32071:SF17">
    <property type="entry name" value="TRANSCRIPTIONAL REGULATOR (NTRC FAMILY)"/>
    <property type="match status" value="1"/>
</dbReference>
<name>A0A0J7NUX7_LASNI</name>
<dbReference type="CDD" id="cd06225">
    <property type="entry name" value="HAMP"/>
    <property type="match status" value="1"/>
</dbReference>
<dbReference type="InterPro" id="IPR003593">
    <property type="entry name" value="AAA+_ATPase"/>
</dbReference>
<keyword evidence="11" id="KW-0067">ATP-binding</keyword>
<dbReference type="Gene3D" id="1.10.287.130">
    <property type="match status" value="1"/>
</dbReference>
<dbReference type="OrthoDB" id="10267765at2759"/>
<dbReference type="Proteomes" id="UP000036403">
    <property type="component" value="Unassembled WGS sequence"/>
</dbReference>
<keyword evidence="8 20" id="KW-0812">Transmembrane</keyword>
<dbReference type="Pfam" id="PF02954">
    <property type="entry name" value="HTH_8"/>
    <property type="match status" value="1"/>
</dbReference>
<proteinExistence type="predicted"/>
<keyword evidence="12 20" id="KW-1133">Transmembrane helix</keyword>
<evidence type="ECO:0000256" key="8">
    <source>
        <dbReference type="ARBA" id="ARBA00022692"/>
    </source>
</evidence>
<keyword evidence="9" id="KW-0547">Nucleotide-binding</keyword>
<dbReference type="SMART" id="SM00448">
    <property type="entry name" value="REC"/>
    <property type="match status" value="1"/>
</dbReference>
<dbReference type="PRINTS" id="PR00344">
    <property type="entry name" value="BCTRLSENSOR"/>
</dbReference>
<reference evidence="25 26" key="1">
    <citation type="submission" date="2015-04" db="EMBL/GenBank/DDBJ databases">
        <title>Lasius niger genome sequencing.</title>
        <authorList>
            <person name="Konorov E.A."/>
            <person name="Nikitin M.A."/>
            <person name="Kirill M.V."/>
            <person name="Chang P."/>
        </authorList>
    </citation>
    <scope>NUCLEOTIDE SEQUENCE [LARGE SCALE GENOMIC DNA]</scope>
    <source>
        <tissue evidence="25">Whole</tissue>
    </source>
</reference>
<dbReference type="InterPro" id="IPR045671">
    <property type="entry name" value="NtrY-like_N"/>
</dbReference>
<comment type="subcellular location">
    <subcellularLocation>
        <location evidence="3">Cell membrane</location>
        <topology evidence="3">Multi-pass membrane protein</topology>
    </subcellularLocation>
    <subcellularLocation>
        <location evidence="2">Nucleus</location>
    </subcellularLocation>
</comment>
<sequence>MLLFGVVAALPTLVLGILAALFFHFGVEIWFSTRVTNALTEAQSVAVGYLREHNENARSDAFGIANALLTAQNDTFFMPGADFFHDSAKLQAFLGEEVAERGLNNAILFDPFSKHVLATAGLFWRDPKSPLETVPLPPKSMILLAEAGGVVVQDQSNLQQVDALVKVGKSGLMLFITRPVSHEISAHVQHMAEIIRNYRHLLANRAESQFAFVSIFALLGFLVLAIGMLIGLSLATGIVRPLGLLIRASQRVSLGDLAARVPIKRGDTSRGDEVTILSRAFNRMTDQLATQRHELVKAYNTLNERTRFTEAVLSGVSAGVIGLDKNQSVELFNRMAEDILGRNLEGFKERHLLECLPEFQELLEAAQRHPDSAHTAEIQIDAEQISALGGPGAGSGTGAGRTLFVRIVAEREEHVTSRAGYEGYVVTFDDITDLQAAQRKAAWSDVARRVAHEIKNPLTPIQLAAERLRRRFLKEISSSPETYSELVDTIIRQVGDIGKMVDAFSAFARMPDPLLERYNLVTLCQEALVLQRPAHPDIRYKSEGLQDQEMWAMCDRRLIAQALINLLQNAADAIEMRAKVEKSRDVVTYEGGNKGEKTENLENDSLDEKKYLTCEEKFIGKITLSLWEEDGYAVISVQDDGIGLPAKDKTHLLEPYVTFKPKGTGLGLAIVKRIIDVHHGKLDLTDVKTGLRVEKQGVSDRKPSGALVSLSIPLVEDIRFLLKGVLEDEGYQASVSAGSTEALALFHKRRPALIILDIWLEHSELDGLQLLKIFAEEAPEVPVVMISGHGSIETAVASLRDGAYDFIEKPFQTEHLLSIVRRGLEASRLQRENAELRRRTGADEEIEGTSSSIVGVKGQIDRVAPTNSRVLITGPAGVGKNLAARMIHKRSTRAERPFVVLNCAMLSPDRLEEELFGCERGKNEPPRRGAFERAHGGTLVLDEVIDMPLETQGKIVRMLQVQTFQRVDGVQNIKVDVRVLSTASGDLQAAISEKRFREDLFYRLAVVPLEIPPLKERREDIPALIRIFLKKASEVTGLAIRELSVDALAALQTYDWPGNVRELRNLMERLLILAPHGGENNAPVRASMLPDFVNKGAPHLANAAGPDGDVMALTLREARDVFETQYLQVQLMRFGGNISRTANFVQMERSALHRKLKQLGVTYEGRGRSQSRAAKKMISSEKQTADKEEQ</sequence>
<dbReference type="CDD" id="cd00082">
    <property type="entry name" value="HisKA"/>
    <property type="match status" value="1"/>
</dbReference>
<evidence type="ECO:0000256" key="7">
    <source>
        <dbReference type="ARBA" id="ARBA00022679"/>
    </source>
</evidence>
<protein>
    <recommendedName>
        <fullName evidence="4">histidine kinase</fullName>
        <ecNumber evidence="4">2.7.13.3</ecNumber>
    </recommendedName>
</protein>
<dbReference type="PROSITE" id="PS00676">
    <property type="entry name" value="SIGMA54_INTERACT_2"/>
    <property type="match status" value="1"/>
</dbReference>
<dbReference type="PROSITE" id="PS50045">
    <property type="entry name" value="SIGMA54_INTERACT_4"/>
    <property type="match status" value="1"/>
</dbReference>
<dbReference type="InterPro" id="IPR009057">
    <property type="entry name" value="Homeodomain-like_sf"/>
</dbReference>
<keyword evidence="10" id="KW-0418">Kinase</keyword>
<dbReference type="SUPFAM" id="SSF158472">
    <property type="entry name" value="HAMP domain-like"/>
    <property type="match status" value="1"/>
</dbReference>
<dbReference type="SUPFAM" id="SSF55785">
    <property type="entry name" value="PYP-like sensor domain (PAS domain)"/>
    <property type="match status" value="1"/>
</dbReference>
<evidence type="ECO:0000256" key="2">
    <source>
        <dbReference type="ARBA" id="ARBA00004123"/>
    </source>
</evidence>
<feature type="modified residue" description="4-aspartylphosphate" evidence="18">
    <location>
        <position position="757"/>
    </location>
</feature>
<dbReference type="InterPro" id="IPR003660">
    <property type="entry name" value="HAMP_dom"/>
</dbReference>
<keyword evidence="26" id="KW-1185">Reference proteome</keyword>
<dbReference type="InterPro" id="IPR036890">
    <property type="entry name" value="HATPase_C_sf"/>
</dbReference>
<keyword evidence="13" id="KW-0902">Two-component regulatory system</keyword>
<evidence type="ECO:0000256" key="14">
    <source>
        <dbReference type="ARBA" id="ARBA00023015"/>
    </source>
</evidence>
<evidence type="ECO:0000256" key="1">
    <source>
        <dbReference type="ARBA" id="ARBA00000085"/>
    </source>
</evidence>
<evidence type="ECO:0000256" key="13">
    <source>
        <dbReference type="ARBA" id="ARBA00023012"/>
    </source>
</evidence>
<dbReference type="InterPro" id="IPR025943">
    <property type="entry name" value="Sigma_54_int_dom_ATP-bd_2"/>
</dbReference>
<dbReference type="Pfam" id="PF19312">
    <property type="entry name" value="NtrY_N"/>
    <property type="match status" value="1"/>
</dbReference>
<dbReference type="Gene3D" id="3.40.50.2300">
    <property type="match status" value="1"/>
</dbReference>
<dbReference type="Gene3D" id="3.30.565.10">
    <property type="entry name" value="Histidine kinase-like ATPase, C-terminal domain"/>
    <property type="match status" value="1"/>
</dbReference>
<evidence type="ECO:0000256" key="5">
    <source>
        <dbReference type="ARBA" id="ARBA00022475"/>
    </source>
</evidence>
<dbReference type="Pfam" id="PF00512">
    <property type="entry name" value="HisKA"/>
    <property type="match status" value="1"/>
</dbReference>
<evidence type="ECO:0000259" key="24">
    <source>
        <dbReference type="PROSITE" id="PS50885"/>
    </source>
</evidence>
<dbReference type="PROSITE" id="PS00688">
    <property type="entry name" value="SIGMA54_INTERACT_3"/>
    <property type="match status" value="1"/>
</dbReference>
<evidence type="ECO:0000256" key="15">
    <source>
        <dbReference type="ARBA" id="ARBA00023125"/>
    </source>
</evidence>
<dbReference type="EMBL" id="LBMM01001500">
    <property type="protein sequence ID" value="KMQ96195.1"/>
    <property type="molecule type" value="Genomic_DNA"/>
</dbReference>
<dbReference type="Gene3D" id="6.10.340.10">
    <property type="match status" value="1"/>
</dbReference>
<dbReference type="Pfam" id="PF02518">
    <property type="entry name" value="HATPase_c"/>
    <property type="match status" value="1"/>
</dbReference>
<dbReference type="Pfam" id="PF00158">
    <property type="entry name" value="Sigma54_activat"/>
    <property type="match status" value="1"/>
</dbReference>
<dbReference type="InterPro" id="IPR004358">
    <property type="entry name" value="Sig_transdc_His_kin-like_C"/>
</dbReference>
<evidence type="ECO:0000256" key="18">
    <source>
        <dbReference type="PROSITE-ProRule" id="PRU00169"/>
    </source>
</evidence>
<dbReference type="Gene3D" id="3.40.50.300">
    <property type="entry name" value="P-loop containing nucleotide triphosphate hydrolases"/>
    <property type="match status" value="1"/>
</dbReference>
<feature type="transmembrane region" description="Helical" evidence="20">
    <location>
        <begin position="6"/>
        <end position="27"/>
    </location>
</feature>
<evidence type="ECO:0000313" key="26">
    <source>
        <dbReference type="Proteomes" id="UP000036403"/>
    </source>
</evidence>
<dbReference type="SUPFAM" id="SSF47384">
    <property type="entry name" value="Homodimeric domain of signal transducing histidine kinase"/>
    <property type="match status" value="1"/>
</dbReference>
<dbReference type="Gene3D" id="1.10.10.60">
    <property type="entry name" value="Homeodomain-like"/>
    <property type="match status" value="1"/>
</dbReference>
<dbReference type="PaxDb" id="67767-A0A0J7NUX7"/>
<evidence type="ECO:0000256" key="4">
    <source>
        <dbReference type="ARBA" id="ARBA00012438"/>
    </source>
</evidence>
<gene>
    <name evidence="25" type="ORF">RF55_3531</name>
</gene>
<keyword evidence="5" id="KW-1003">Cell membrane</keyword>
<dbReference type="SUPFAM" id="SSF52540">
    <property type="entry name" value="P-loop containing nucleoside triphosphate hydrolases"/>
    <property type="match status" value="1"/>
</dbReference>
<dbReference type="SUPFAM" id="SSF46689">
    <property type="entry name" value="Homeodomain-like"/>
    <property type="match status" value="1"/>
</dbReference>
<evidence type="ECO:0000256" key="20">
    <source>
        <dbReference type="SAM" id="Phobius"/>
    </source>
</evidence>
<dbReference type="InterPro" id="IPR003661">
    <property type="entry name" value="HisK_dim/P_dom"/>
</dbReference>
<organism evidence="25 26">
    <name type="scientific">Lasius niger</name>
    <name type="common">Black garden ant</name>
    <dbReference type="NCBI Taxonomy" id="67767"/>
    <lineage>
        <taxon>Eukaryota</taxon>
        <taxon>Metazoa</taxon>
        <taxon>Ecdysozoa</taxon>
        <taxon>Arthropoda</taxon>
        <taxon>Hexapoda</taxon>
        <taxon>Insecta</taxon>
        <taxon>Pterygota</taxon>
        <taxon>Neoptera</taxon>
        <taxon>Endopterygota</taxon>
        <taxon>Hymenoptera</taxon>
        <taxon>Apocrita</taxon>
        <taxon>Aculeata</taxon>
        <taxon>Formicoidea</taxon>
        <taxon>Formicidae</taxon>
        <taxon>Formicinae</taxon>
        <taxon>Lasius</taxon>
        <taxon>Lasius</taxon>
    </lineage>
</organism>
<keyword evidence="14" id="KW-0805">Transcription regulation</keyword>
<dbReference type="SMART" id="SM00388">
    <property type="entry name" value="HisKA"/>
    <property type="match status" value="1"/>
</dbReference>
<dbReference type="PROSITE" id="PS50110">
    <property type="entry name" value="RESPONSE_REGULATORY"/>
    <property type="match status" value="1"/>
</dbReference>
<dbReference type="GO" id="GO:0043565">
    <property type="term" value="F:sequence-specific DNA binding"/>
    <property type="evidence" value="ECO:0007669"/>
    <property type="project" value="InterPro"/>
</dbReference>
<evidence type="ECO:0000256" key="9">
    <source>
        <dbReference type="ARBA" id="ARBA00022741"/>
    </source>
</evidence>
<dbReference type="Pfam" id="PF00672">
    <property type="entry name" value="HAMP"/>
    <property type="match status" value="1"/>
</dbReference>
<evidence type="ECO:0000256" key="19">
    <source>
        <dbReference type="SAM" id="MobiDB-lite"/>
    </source>
</evidence>
<dbReference type="Gene3D" id="1.10.8.60">
    <property type="match status" value="1"/>
</dbReference>
<evidence type="ECO:0000313" key="25">
    <source>
        <dbReference type="EMBL" id="KMQ96195.1"/>
    </source>
</evidence>
<dbReference type="AlphaFoldDB" id="A0A0J7NUX7"/>
<dbReference type="SUPFAM" id="SSF55874">
    <property type="entry name" value="ATPase domain of HSP90 chaperone/DNA topoisomerase II/histidine kinase"/>
    <property type="match status" value="1"/>
</dbReference>
<keyword evidence="7" id="KW-0808">Transferase</keyword>
<evidence type="ECO:0000256" key="10">
    <source>
        <dbReference type="ARBA" id="ARBA00022777"/>
    </source>
</evidence>
<dbReference type="SMART" id="SM00382">
    <property type="entry name" value="AAA"/>
    <property type="match status" value="1"/>
</dbReference>
<feature type="domain" description="Histidine kinase" evidence="22">
    <location>
        <begin position="449"/>
        <end position="716"/>
    </location>
</feature>
<dbReference type="SMART" id="SM00387">
    <property type="entry name" value="HATPase_c"/>
    <property type="match status" value="1"/>
</dbReference>
<dbReference type="GO" id="GO:0000155">
    <property type="term" value="F:phosphorelay sensor kinase activity"/>
    <property type="evidence" value="ECO:0007669"/>
    <property type="project" value="InterPro"/>
</dbReference>
<evidence type="ECO:0000259" key="21">
    <source>
        <dbReference type="PROSITE" id="PS50045"/>
    </source>
</evidence>
<keyword evidence="15" id="KW-0238">DNA-binding</keyword>
<dbReference type="EC" id="2.7.13.3" evidence="4"/>
<dbReference type="PROSITE" id="PS50885">
    <property type="entry name" value="HAMP"/>
    <property type="match status" value="1"/>
</dbReference>
<keyword evidence="17" id="KW-0804">Transcription</keyword>
<evidence type="ECO:0000256" key="6">
    <source>
        <dbReference type="ARBA" id="ARBA00022553"/>
    </source>
</evidence>
<dbReference type="InterPro" id="IPR002078">
    <property type="entry name" value="Sigma_54_int"/>
</dbReference>
<keyword evidence="6 18" id="KW-0597">Phosphoprotein</keyword>
<dbReference type="InterPro" id="IPR035965">
    <property type="entry name" value="PAS-like_dom_sf"/>
</dbReference>
<dbReference type="InterPro" id="IPR002197">
    <property type="entry name" value="HTH_Fis"/>
</dbReference>
<dbReference type="InterPro" id="IPR011006">
    <property type="entry name" value="CheY-like_superfamily"/>
</dbReference>
<dbReference type="PROSITE" id="PS50109">
    <property type="entry name" value="HIS_KIN"/>
    <property type="match status" value="1"/>
</dbReference>
<comment type="catalytic activity">
    <reaction evidence="1">
        <text>ATP + protein L-histidine = ADP + protein N-phospho-L-histidine.</text>
        <dbReference type="EC" id="2.7.13.3"/>
    </reaction>
</comment>
<dbReference type="GO" id="GO:0005524">
    <property type="term" value="F:ATP binding"/>
    <property type="evidence" value="ECO:0007669"/>
    <property type="project" value="UniProtKB-KW"/>
</dbReference>
<dbReference type="Pfam" id="PF00072">
    <property type="entry name" value="Response_reg"/>
    <property type="match status" value="1"/>
</dbReference>
<evidence type="ECO:0000256" key="3">
    <source>
        <dbReference type="ARBA" id="ARBA00004651"/>
    </source>
</evidence>
<dbReference type="GO" id="GO:0005886">
    <property type="term" value="C:plasma membrane"/>
    <property type="evidence" value="ECO:0007669"/>
    <property type="project" value="UniProtKB-SubCell"/>
</dbReference>
<dbReference type="PANTHER" id="PTHR32071">
    <property type="entry name" value="TRANSCRIPTIONAL REGULATORY PROTEIN"/>
    <property type="match status" value="1"/>
</dbReference>
<dbReference type="InterPro" id="IPR036097">
    <property type="entry name" value="HisK_dim/P_sf"/>
</dbReference>
<dbReference type="InterPro" id="IPR005467">
    <property type="entry name" value="His_kinase_dom"/>
</dbReference>
<feature type="transmembrane region" description="Helical" evidence="20">
    <location>
        <begin position="210"/>
        <end position="235"/>
    </location>
</feature>
<dbReference type="InterPro" id="IPR058031">
    <property type="entry name" value="AAA_lid_NorR"/>
</dbReference>
<feature type="domain" description="HAMP" evidence="24">
    <location>
        <begin position="236"/>
        <end position="293"/>
    </location>
</feature>
<accession>A0A0J7NUX7</accession>
<feature type="region of interest" description="Disordered" evidence="19">
    <location>
        <begin position="1164"/>
        <end position="1190"/>
    </location>
</feature>
<keyword evidence="16 20" id="KW-0472">Membrane</keyword>
<dbReference type="GO" id="GO:0006355">
    <property type="term" value="P:regulation of DNA-templated transcription"/>
    <property type="evidence" value="ECO:0007669"/>
    <property type="project" value="InterPro"/>
</dbReference>
<evidence type="ECO:0000256" key="17">
    <source>
        <dbReference type="ARBA" id="ARBA00023163"/>
    </source>
</evidence>
<dbReference type="InterPro" id="IPR025944">
    <property type="entry name" value="Sigma_54_int_dom_CS"/>
</dbReference>